<comment type="caution">
    <text evidence="3">The sequence shown here is derived from an EMBL/GenBank/DDBJ whole genome shotgun (WGS) entry which is preliminary data.</text>
</comment>
<dbReference type="EMBL" id="CAXAMN010013113">
    <property type="protein sequence ID" value="CAK9039921.1"/>
    <property type="molecule type" value="Genomic_DNA"/>
</dbReference>
<dbReference type="Proteomes" id="UP001642484">
    <property type="component" value="Unassembled WGS sequence"/>
</dbReference>
<evidence type="ECO:0000313" key="4">
    <source>
        <dbReference type="Proteomes" id="UP001642484"/>
    </source>
</evidence>
<protein>
    <submittedName>
        <fullName evidence="3">Uncharacterized protein</fullName>
    </submittedName>
</protein>
<evidence type="ECO:0000313" key="2">
    <source>
        <dbReference type="EMBL" id="CAK9039921.1"/>
    </source>
</evidence>
<feature type="region of interest" description="Disordered" evidence="1">
    <location>
        <begin position="151"/>
        <end position="182"/>
    </location>
</feature>
<sequence length="875" mass="98418">MEKMVCSFCVQESADCKRDGRKIWCRSCVATDKMLRRHMGGWPTVSEEEKKDFFSKALQAKDPNGRVTWTCLRGVLKECLAKRTLMRSSVDITAPFKPLDYWTSQGYTEENVRNCPSEEDPHLGTLYQVHTKTISKAKIEEEVEEELLMREQASPGEGKGKSAAAEQRALQRSQAKRERENAAASALAGKAVALLQPKVQQTQKLLDSHSSKLPRENVAELEVAVKEQGEWLAAARATVAAFGRDPAAALEPLPFDANGLLPLWTMAIACEGYFCEQERPRGNVRPIDPEKLPSPKSWRAMFFLEEQKRDLDRLLHDAMNVVHDLIILSAPTDYQLRRISADILFCMDNVGLLISAVYCLDSTIDLIGPGRRDAVLLVANLPNLLRHMLDPAWLPVAVLPKEELNQIEGIGCAVAAAVKHWQNFHGSRVTGLKQTIHLAAHWKVLLAGDALRGTFDLKGAGGIRPCVLCSNVLKAQSRVDDDLFCEISEWRKEKFLPLTDREIFAQADALKAIEGKKAIQAFEKSCGLRKTLRGVLVDPVARELLPPSQAAVDCVRLYFVNGCANFELAFLWQAINAALPQMTHHALKLCCLEAMRQRPWSSGHKGPSLFGELWSEHAWRAEQFKGEAWATSIVVPLLNYYLDKFVRPRGVCPDATRSFECLARLCREINRLRFRWAPIADWQEVNSLDAWSHVHQQCFARCYSAEACRLHLAEWVMMLKFMPYCERHESKHRTFKSGGCGDREAHHVHNPSVYASNVLSSLLLTQFDGSDLTPLKLHTPVVSAPDLRGSQQSDGVRIWSTNVRKGDILLFDMGARAGMMTRAVCRDAAPFIEYVNLRLTSRDIWSYLRADLQAHFAPNRPERLFANACMVVMGR</sequence>
<organism evidence="3 4">
    <name type="scientific">Durusdinium trenchii</name>
    <dbReference type="NCBI Taxonomy" id="1381693"/>
    <lineage>
        <taxon>Eukaryota</taxon>
        <taxon>Sar</taxon>
        <taxon>Alveolata</taxon>
        <taxon>Dinophyceae</taxon>
        <taxon>Suessiales</taxon>
        <taxon>Symbiodiniaceae</taxon>
        <taxon>Durusdinium</taxon>
    </lineage>
</organism>
<accession>A0ABP0LR97</accession>
<name>A0ABP0LR97_9DINO</name>
<evidence type="ECO:0000256" key="1">
    <source>
        <dbReference type="SAM" id="MobiDB-lite"/>
    </source>
</evidence>
<reference evidence="3 4" key="1">
    <citation type="submission" date="2024-02" db="EMBL/GenBank/DDBJ databases">
        <authorList>
            <person name="Chen Y."/>
            <person name="Shah S."/>
            <person name="Dougan E. K."/>
            <person name="Thang M."/>
            <person name="Chan C."/>
        </authorList>
    </citation>
    <scope>NUCLEOTIDE SEQUENCE [LARGE SCALE GENOMIC DNA]</scope>
</reference>
<evidence type="ECO:0000313" key="3">
    <source>
        <dbReference type="EMBL" id="CAK9040569.1"/>
    </source>
</evidence>
<dbReference type="EMBL" id="CAXAMN010013336">
    <property type="protein sequence ID" value="CAK9040569.1"/>
    <property type="molecule type" value="Genomic_DNA"/>
</dbReference>
<gene>
    <name evidence="2" type="ORF">CCMP2556_LOCUS21574</name>
    <name evidence="3" type="ORF">CCMP2556_LOCUS21842</name>
</gene>
<keyword evidence="4" id="KW-1185">Reference proteome</keyword>
<proteinExistence type="predicted"/>